<sequence length="18" mass="2135">MIFLCMPASETFLRRLCC</sequence>
<protein>
    <submittedName>
        <fullName evidence="1">Uncharacterized protein</fullName>
    </submittedName>
</protein>
<reference evidence="1" key="1">
    <citation type="submission" date="2014-11" db="EMBL/GenBank/DDBJ databases">
        <authorList>
            <person name="Amaro Gonzalez C."/>
        </authorList>
    </citation>
    <scope>NUCLEOTIDE SEQUENCE</scope>
</reference>
<dbReference type="AlphaFoldDB" id="A0A0E9W0X5"/>
<accession>A0A0E9W0X5</accession>
<reference evidence="1" key="2">
    <citation type="journal article" date="2015" name="Fish Shellfish Immunol.">
        <title>Early steps in the European eel (Anguilla anguilla)-Vibrio vulnificus interaction in the gills: Role of the RtxA13 toxin.</title>
        <authorList>
            <person name="Callol A."/>
            <person name="Pajuelo D."/>
            <person name="Ebbesson L."/>
            <person name="Teles M."/>
            <person name="MacKenzie S."/>
            <person name="Amaro C."/>
        </authorList>
    </citation>
    <scope>NUCLEOTIDE SEQUENCE</scope>
</reference>
<dbReference type="EMBL" id="GBXM01024565">
    <property type="protein sequence ID" value="JAH84012.1"/>
    <property type="molecule type" value="Transcribed_RNA"/>
</dbReference>
<proteinExistence type="predicted"/>
<name>A0A0E9W0X5_ANGAN</name>
<organism evidence="1">
    <name type="scientific">Anguilla anguilla</name>
    <name type="common">European freshwater eel</name>
    <name type="synonym">Muraena anguilla</name>
    <dbReference type="NCBI Taxonomy" id="7936"/>
    <lineage>
        <taxon>Eukaryota</taxon>
        <taxon>Metazoa</taxon>
        <taxon>Chordata</taxon>
        <taxon>Craniata</taxon>
        <taxon>Vertebrata</taxon>
        <taxon>Euteleostomi</taxon>
        <taxon>Actinopterygii</taxon>
        <taxon>Neopterygii</taxon>
        <taxon>Teleostei</taxon>
        <taxon>Anguilliformes</taxon>
        <taxon>Anguillidae</taxon>
        <taxon>Anguilla</taxon>
    </lineage>
</organism>
<evidence type="ECO:0000313" key="1">
    <source>
        <dbReference type="EMBL" id="JAH84012.1"/>
    </source>
</evidence>